<protein>
    <submittedName>
        <fullName evidence="1">Uncharacterized protein</fullName>
    </submittedName>
</protein>
<evidence type="ECO:0000313" key="2">
    <source>
        <dbReference type="Proteomes" id="UP001487740"/>
    </source>
</evidence>
<comment type="caution">
    <text evidence="1">The sequence shown here is derived from an EMBL/GenBank/DDBJ whole genome shotgun (WGS) entry which is preliminary data.</text>
</comment>
<keyword evidence="2" id="KW-1185">Reference proteome</keyword>
<gene>
    <name evidence="1" type="ORF">O3P69_020768</name>
</gene>
<dbReference type="EMBL" id="JARAKH010000028">
    <property type="protein sequence ID" value="KAK8389011.1"/>
    <property type="molecule type" value="Genomic_DNA"/>
</dbReference>
<dbReference type="Proteomes" id="UP001487740">
    <property type="component" value="Unassembled WGS sequence"/>
</dbReference>
<name>A0AAW0TNJ8_SCYPA</name>
<dbReference type="AlphaFoldDB" id="A0AAW0TNJ8"/>
<reference evidence="1 2" key="1">
    <citation type="submission" date="2023-03" db="EMBL/GenBank/DDBJ databases">
        <title>High-quality genome of Scylla paramamosain provides insights in environmental adaptation.</title>
        <authorList>
            <person name="Zhang L."/>
        </authorList>
    </citation>
    <scope>NUCLEOTIDE SEQUENCE [LARGE SCALE GENOMIC DNA]</scope>
    <source>
        <strain evidence="1">LZ_2023a</strain>
        <tissue evidence="1">Muscle</tissue>
    </source>
</reference>
<evidence type="ECO:0000313" key="1">
    <source>
        <dbReference type="EMBL" id="KAK8389011.1"/>
    </source>
</evidence>
<organism evidence="1 2">
    <name type="scientific">Scylla paramamosain</name>
    <name type="common">Mud crab</name>
    <dbReference type="NCBI Taxonomy" id="85552"/>
    <lineage>
        <taxon>Eukaryota</taxon>
        <taxon>Metazoa</taxon>
        <taxon>Ecdysozoa</taxon>
        <taxon>Arthropoda</taxon>
        <taxon>Crustacea</taxon>
        <taxon>Multicrustacea</taxon>
        <taxon>Malacostraca</taxon>
        <taxon>Eumalacostraca</taxon>
        <taxon>Eucarida</taxon>
        <taxon>Decapoda</taxon>
        <taxon>Pleocyemata</taxon>
        <taxon>Brachyura</taxon>
        <taxon>Eubrachyura</taxon>
        <taxon>Portunoidea</taxon>
        <taxon>Portunidae</taxon>
        <taxon>Portuninae</taxon>
        <taxon>Scylla</taxon>
    </lineage>
</organism>
<proteinExistence type="predicted"/>
<accession>A0AAW0TNJ8</accession>
<sequence length="182" mass="20032">MISRPRKLATHGEAIYLEFILGVSRRPGVLRVSLPSPAPRGELQHTECFHARDEQPQRRRGDWMAFGIAQWGGDFSSPSRHGVIHRLLASLQSLPQPPLLLILVLPQQWYPSLCVSRVGRVGGVTGSATPLICTSAQVPPAEKRERGRDCFGGVSDVNRTPYSALVSCASWIVLLLSHTVQH</sequence>